<organism evidence="3 4">
    <name type="scientific">Caldanaerobacter subterraneus subsp. pacificus DSM 12653</name>
    <dbReference type="NCBI Taxonomy" id="391606"/>
    <lineage>
        <taxon>Bacteria</taxon>
        <taxon>Bacillati</taxon>
        <taxon>Bacillota</taxon>
        <taxon>Clostridia</taxon>
        <taxon>Thermoanaerobacterales</taxon>
        <taxon>Thermoanaerobacteraceae</taxon>
        <taxon>Caldanaerobacter</taxon>
    </lineage>
</organism>
<gene>
    <name evidence="3" type="ORF">CDSM653_00102</name>
</gene>
<reference evidence="3 4" key="2">
    <citation type="journal article" date="2015" name="BMC Genomics">
        <title>Analysis of three genomes within the thermophilic bacterial species Caldanaerobacter subterraneus with a focus on carbon monoxide dehydrogenase evolution and hydrolase diversity.</title>
        <authorList>
            <person name="Sant'Anna F.H."/>
            <person name="Lebedinsky A.V."/>
            <person name="Sokolova T.G."/>
            <person name="Robb F.T."/>
            <person name="Gonzalez J.M."/>
        </authorList>
    </citation>
    <scope>NUCLEOTIDE SEQUENCE [LARGE SCALE GENOMIC DNA]</scope>
    <source>
        <strain evidence="3 4">DSM 12653</strain>
    </source>
</reference>
<evidence type="ECO:0000259" key="2">
    <source>
        <dbReference type="Pfam" id="PF00004"/>
    </source>
</evidence>
<keyword evidence="1" id="KW-0547">Nucleotide-binding</keyword>
<dbReference type="Gene3D" id="3.40.50.300">
    <property type="entry name" value="P-loop containing nucleotide triphosphate hydrolases"/>
    <property type="match status" value="1"/>
</dbReference>
<dbReference type="GO" id="GO:0004176">
    <property type="term" value="F:ATP-dependent peptidase activity"/>
    <property type="evidence" value="ECO:0007669"/>
    <property type="project" value="TreeGrafter"/>
</dbReference>
<dbReference type="GO" id="GO:0005524">
    <property type="term" value="F:ATP binding"/>
    <property type="evidence" value="ECO:0007669"/>
    <property type="project" value="UniProtKB-KW"/>
</dbReference>
<dbReference type="PROSITE" id="PS00674">
    <property type="entry name" value="AAA"/>
    <property type="match status" value="1"/>
</dbReference>
<name>A0A0F5PQ95_9THEO</name>
<feature type="domain" description="ATPase AAA-type core" evidence="2">
    <location>
        <begin position="2"/>
        <end position="43"/>
    </location>
</feature>
<dbReference type="GO" id="GO:0005886">
    <property type="term" value="C:plasma membrane"/>
    <property type="evidence" value="ECO:0007669"/>
    <property type="project" value="TreeGrafter"/>
</dbReference>
<comment type="similarity">
    <text evidence="1">Belongs to the AAA ATPase family.</text>
</comment>
<evidence type="ECO:0000256" key="1">
    <source>
        <dbReference type="RuleBase" id="RU003651"/>
    </source>
</evidence>
<keyword evidence="1" id="KW-0067">ATP-binding</keyword>
<dbReference type="PANTHER" id="PTHR23076">
    <property type="entry name" value="METALLOPROTEASE M41 FTSH"/>
    <property type="match status" value="1"/>
</dbReference>
<dbReference type="PANTHER" id="PTHR23076:SF97">
    <property type="entry name" value="ATP-DEPENDENT ZINC METALLOPROTEASE YME1L1"/>
    <property type="match status" value="1"/>
</dbReference>
<keyword evidence="3" id="KW-0645">Protease</keyword>
<dbReference type="GO" id="GO:0006508">
    <property type="term" value="P:proteolysis"/>
    <property type="evidence" value="ECO:0007669"/>
    <property type="project" value="UniProtKB-KW"/>
</dbReference>
<protein>
    <submittedName>
        <fullName evidence="3">ATP-dependent Zn protease</fullName>
    </submittedName>
</protein>
<dbReference type="InterPro" id="IPR003959">
    <property type="entry name" value="ATPase_AAA_core"/>
</dbReference>
<evidence type="ECO:0000313" key="4">
    <source>
        <dbReference type="Proteomes" id="UP000010146"/>
    </source>
</evidence>
<dbReference type="GO" id="GO:0030163">
    <property type="term" value="P:protein catabolic process"/>
    <property type="evidence" value="ECO:0007669"/>
    <property type="project" value="TreeGrafter"/>
</dbReference>
<proteinExistence type="inferred from homology"/>
<reference evidence="4" key="3">
    <citation type="submission" date="2015-02" db="EMBL/GenBank/DDBJ databases">
        <title>Genome analysis of three genomes within the thermophilic hydrogenogenic bacterial species Caldanaerobacter subterraneus.</title>
        <authorList>
            <person name="Sant'Anna F.H."/>
            <person name="Lebedinsky A."/>
            <person name="Sokolova T."/>
            <person name="Robb F.T."/>
            <person name="Gonzalez J.M."/>
        </authorList>
    </citation>
    <scope>NUCLEOTIDE SEQUENCE [LARGE SCALE GENOMIC DNA]</scope>
    <source>
        <strain evidence="4">DSM 12653</strain>
    </source>
</reference>
<sequence length="49" mass="5354">MEMDGIKNNGDVNILVITATNTPDLLDPALLRPGRFYKQAVVDLPDKNG</sequence>
<accession>A0A0F5PQ95</accession>
<keyword evidence="3" id="KW-0378">Hydrolase</keyword>
<dbReference type="Pfam" id="PF00004">
    <property type="entry name" value="AAA"/>
    <property type="match status" value="1"/>
</dbReference>
<dbReference type="InterPro" id="IPR003960">
    <property type="entry name" value="ATPase_AAA_CS"/>
</dbReference>
<dbReference type="Proteomes" id="UP000010146">
    <property type="component" value="Unassembled WGS sequence"/>
</dbReference>
<comment type="caution">
    <text evidence="3">The sequence shown here is derived from an EMBL/GenBank/DDBJ whole genome shotgun (WGS) entry which is preliminary data.</text>
</comment>
<dbReference type="EMBL" id="ABXP02000017">
    <property type="protein sequence ID" value="KKC30852.1"/>
    <property type="molecule type" value="Genomic_DNA"/>
</dbReference>
<evidence type="ECO:0000313" key="3">
    <source>
        <dbReference type="EMBL" id="KKC30852.1"/>
    </source>
</evidence>
<dbReference type="InterPro" id="IPR027417">
    <property type="entry name" value="P-loop_NTPase"/>
</dbReference>
<reference evidence="3 4" key="1">
    <citation type="submission" date="2008-07" db="EMBL/GenBank/DDBJ databases">
        <authorList>
            <person name="Gonzalez J."/>
            <person name="Sokolova T."/>
            <person name="Ferriera S."/>
            <person name="Johnson J."/>
            <person name="Kravitz S."/>
            <person name="Beeson K."/>
            <person name="Sutton G."/>
            <person name="Rogers Y.-H."/>
            <person name="Friedman R."/>
            <person name="Frazier M."/>
            <person name="Venter J.C."/>
        </authorList>
    </citation>
    <scope>NUCLEOTIDE SEQUENCE [LARGE SCALE GENOMIC DNA]</scope>
    <source>
        <strain evidence="3 4">DSM 12653</strain>
    </source>
</reference>
<dbReference type="GO" id="GO:0016887">
    <property type="term" value="F:ATP hydrolysis activity"/>
    <property type="evidence" value="ECO:0007669"/>
    <property type="project" value="InterPro"/>
</dbReference>
<dbReference type="AlphaFoldDB" id="A0A0F5PQ95"/>
<dbReference type="SUPFAM" id="SSF52540">
    <property type="entry name" value="P-loop containing nucleoside triphosphate hydrolases"/>
    <property type="match status" value="1"/>
</dbReference>